<keyword evidence="3" id="KW-1185">Reference proteome</keyword>
<feature type="domain" description="Metallo-beta-lactamase" evidence="1">
    <location>
        <begin position="22"/>
        <end position="226"/>
    </location>
</feature>
<evidence type="ECO:0000259" key="1">
    <source>
        <dbReference type="SMART" id="SM00849"/>
    </source>
</evidence>
<dbReference type="Proteomes" id="UP000009234">
    <property type="component" value="Chromosome"/>
</dbReference>
<dbReference type="SMART" id="SM00849">
    <property type="entry name" value="Lactamase_B"/>
    <property type="match status" value="1"/>
</dbReference>
<name>F6DK75_DESRL</name>
<dbReference type="HOGENOM" id="CLU_030571_2_1_9"/>
<accession>F6DK75</accession>
<dbReference type="PANTHER" id="PTHR42951:SF15">
    <property type="entry name" value="METALLO-BETA-LACTAMASE SUPERFAMILY PROTEIN"/>
    <property type="match status" value="1"/>
</dbReference>
<proteinExistence type="predicted"/>
<reference evidence="3" key="1">
    <citation type="submission" date="2011-05" db="EMBL/GenBank/DDBJ databases">
        <title>Complete sequence of Desulfotomaculum ruminis DSM 2154.</title>
        <authorList>
            <person name="Lucas S."/>
            <person name="Copeland A."/>
            <person name="Lapidus A."/>
            <person name="Cheng J.-F."/>
            <person name="Goodwin L."/>
            <person name="Pitluck S."/>
            <person name="Lu M."/>
            <person name="Detter J.C."/>
            <person name="Han C."/>
            <person name="Tapia R."/>
            <person name="Land M."/>
            <person name="Hauser L."/>
            <person name="Kyrpides N."/>
            <person name="Ivanova N."/>
            <person name="Mikhailova N."/>
            <person name="Pagani I."/>
            <person name="Stams A.J.M."/>
            <person name="Plugge C.M."/>
            <person name="Muyzer G."/>
            <person name="Kuever J."/>
            <person name="Parshina S.N."/>
            <person name="Ivanova A.E."/>
            <person name="Nazina T.N."/>
            <person name="Brambilla E."/>
            <person name="Spring S."/>
            <person name="Klenk H.-P."/>
            <person name="Woyke T."/>
        </authorList>
    </citation>
    <scope>NUCLEOTIDE SEQUENCE [LARGE SCALE GENOMIC DNA]</scope>
    <source>
        <strain evidence="3">ATCC 23193 / DSM 2154 / NCIB 8452 / DL</strain>
    </source>
</reference>
<dbReference type="Pfam" id="PF00753">
    <property type="entry name" value="Lactamase_B"/>
    <property type="match status" value="1"/>
</dbReference>
<evidence type="ECO:0000313" key="2">
    <source>
        <dbReference type="EMBL" id="AEG61492.1"/>
    </source>
</evidence>
<evidence type="ECO:0000313" key="3">
    <source>
        <dbReference type="Proteomes" id="UP000009234"/>
    </source>
</evidence>
<dbReference type="STRING" id="696281.Desru_3286"/>
<reference evidence="2 3" key="2">
    <citation type="journal article" date="2012" name="Stand. Genomic Sci.">
        <title>Complete genome sequence of the sulfate-reducing firmicute Desulfotomaculum ruminis type strain (DL(T)).</title>
        <authorList>
            <person name="Spring S."/>
            <person name="Visser M."/>
            <person name="Lu M."/>
            <person name="Copeland A."/>
            <person name="Lapidus A."/>
            <person name="Lucas S."/>
            <person name="Cheng J.F."/>
            <person name="Han C."/>
            <person name="Tapia R."/>
            <person name="Goodwin L.A."/>
            <person name="Pitluck S."/>
            <person name="Ivanova N."/>
            <person name="Land M."/>
            <person name="Hauser L."/>
            <person name="Larimer F."/>
            <person name="Rohde M."/>
            <person name="Goker M."/>
            <person name="Detter J.C."/>
            <person name="Kyrpides N.C."/>
            <person name="Woyke T."/>
            <person name="Schaap P.J."/>
            <person name="Plugge C.M."/>
            <person name="Muyzer G."/>
            <person name="Kuever J."/>
            <person name="Pereira I.A."/>
            <person name="Parshina S.N."/>
            <person name="Bernier-Latmani R."/>
            <person name="Stams A.J."/>
            <person name="Klenk H.P."/>
        </authorList>
    </citation>
    <scope>NUCLEOTIDE SEQUENCE [LARGE SCALE GENOMIC DNA]</scope>
    <source>
        <strain evidence="3">ATCC 23193 / DSM 2154 / NCIB 8452 / DL</strain>
    </source>
</reference>
<dbReference type="RefSeq" id="WP_013843238.1">
    <property type="nucleotide sequence ID" value="NC_015589.1"/>
</dbReference>
<organism evidence="2 3">
    <name type="scientific">Desulforamulus ruminis (strain ATCC 23193 / DSM 2154 / NCIMB 8452 / DL)</name>
    <name type="common">Desulfotomaculum ruminis</name>
    <dbReference type="NCBI Taxonomy" id="696281"/>
    <lineage>
        <taxon>Bacteria</taxon>
        <taxon>Bacillati</taxon>
        <taxon>Bacillota</taxon>
        <taxon>Clostridia</taxon>
        <taxon>Eubacteriales</taxon>
        <taxon>Peptococcaceae</taxon>
        <taxon>Desulforamulus</taxon>
    </lineage>
</organism>
<dbReference type="PANTHER" id="PTHR42951">
    <property type="entry name" value="METALLO-BETA-LACTAMASE DOMAIN-CONTAINING"/>
    <property type="match status" value="1"/>
</dbReference>
<dbReference type="OrthoDB" id="9761531at2"/>
<dbReference type="eggNOG" id="COG0491">
    <property type="taxonomic scope" value="Bacteria"/>
</dbReference>
<protein>
    <submittedName>
        <fullName evidence="2">Beta-lactamase domain protein</fullName>
    </submittedName>
</protein>
<dbReference type="AlphaFoldDB" id="F6DK75"/>
<gene>
    <name evidence="2" type="ordered locus">Desru_3286</name>
</gene>
<sequence>MKVANGVAMLEIAANVMGAPRRIYPTLLWEGDTVILVDAGYPGQWPLIREAMEQAGMAADQLNKVIITHHDVDHVGSLPNIVRECPRVQVLAHEQEKSYIQGEKQPVKVARLESQLDSLPEEMKSLYEKLKASFENLKTPVDRTLTAGEELPHCGGITVIYTPGHTPGHISLYLRQSKTLITGDALLIEEGRLLPMSQHIHWDAELAAKSLQELTQYDIQAVICYHGGLYKDNPNRRIAELASGH</sequence>
<dbReference type="InterPro" id="IPR001279">
    <property type="entry name" value="Metallo-B-lactamas"/>
</dbReference>
<dbReference type="Gene3D" id="3.60.15.10">
    <property type="entry name" value="Ribonuclease Z/Hydroxyacylglutathione hydrolase-like"/>
    <property type="match status" value="1"/>
</dbReference>
<dbReference type="EMBL" id="CP002780">
    <property type="protein sequence ID" value="AEG61492.1"/>
    <property type="molecule type" value="Genomic_DNA"/>
</dbReference>
<dbReference type="SUPFAM" id="SSF56281">
    <property type="entry name" value="Metallo-hydrolase/oxidoreductase"/>
    <property type="match status" value="1"/>
</dbReference>
<dbReference type="KEGG" id="dru:Desru_3286"/>
<dbReference type="InterPro" id="IPR036866">
    <property type="entry name" value="RibonucZ/Hydroxyglut_hydro"/>
</dbReference>
<dbReference type="InterPro" id="IPR050855">
    <property type="entry name" value="NDM-1-like"/>
</dbReference>
<dbReference type="CDD" id="cd07721">
    <property type="entry name" value="yflN-like_MBL-fold"/>
    <property type="match status" value="1"/>
</dbReference>